<dbReference type="AlphaFoldDB" id="A0A1F2PAP6"/>
<dbReference type="Pfam" id="PF08544">
    <property type="entry name" value="GHMP_kinases_C"/>
    <property type="match status" value="1"/>
</dbReference>
<name>A0A1F2PAP6_9EURY</name>
<sequence>MHDQGRIVWAWAPSHITGFFSIHRDPNPLLSGSCGCGIVLEAGCEVKASLSDEYEIFVNGSRVDARTTMHVLTMLANQPVRLECFHQTPVGGGFGASAASALATAYALNELLNLGKTGLELAQIAHIAEVDEVTGFGDVIAAERGGVVIRKRAGGPGFGILDTIPSIEYEVFYVILGGISTKAILTEEETVNAINHAGKIALKKILKRPTFQRFMQLSKEFADATGLLSLKARDAIEAVESTGGMASMAMLGDTVFAVGGKEVRSVLDAFGEVGVSKITHSGARLDGYQTFTMQP</sequence>
<reference evidence="4" key="1">
    <citation type="submission" date="2016-05" db="EMBL/GenBank/DDBJ databases">
        <title>Microbial consortia oxidize butane by reversing methanogenesis.</title>
        <authorList>
            <person name="Laso-Perez R."/>
            <person name="Richter M."/>
            <person name="Wegener G."/>
            <person name="Musat F."/>
        </authorList>
    </citation>
    <scope>NUCLEOTIDE SEQUENCE [LARGE SCALE GENOMIC DNA]</scope>
    <source>
        <strain evidence="4">BOX2</strain>
    </source>
</reference>
<dbReference type="PANTHER" id="PTHR42282">
    <property type="entry name" value="PANTOATE KINASE-RELATED"/>
    <property type="match status" value="1"/>
</dbReference>
<dbReference type="PIRSF" id="PIRSF016896">
    <property type="entry name" value="GHMP_arc_MJ0969"/>
    <property type="match status" value="1"/>
</dbReference>
<dbReference type="EMBL" id="LYOS01000002">
    <property type="protein sequence ID" value="OFV68114.1"/>
    <property type="molecule type" value="Genomic_DNA"/>
</dbReference>
<dbReference type="Gene3D" id="3.30.230.10">
    <property type="match status" value="1"/>
</dbReference>
<keyword evidence="1" id="KW-0173">Coenzyme A biosynthesis</keyword>
<feature type="domain" description="GHMP kinase C-terminal" evidence="3">
    <location>
        <begin position="206"/>
        <end position="274"/>
    </location>
</feature>
<feature type="domain" description="GHMP kinase N-terminal" evidence="2">
    <location>
        <begin position="76"/>
        <end position="146"/>
    </location>
</feature>
<comment type="function">
    <text evidence="1">Phosphorylates (R)-pantoate to form (R)-4-phosphopantoate in the CoA biosynthesis pathway.</text>
</comment>
<dbReference type="EC" id="2.7.1.169" evidence="1"/>
<dbReference type="GO" id="GO:0015937">
    <property type="term" value="P:coenzyme A biosynthetic process"/>
    <property type="evidence" value="ECO:0007669"/>
    <property type="project" value="UniProtKB-UniRule"/>
</dbReference>
<evidence type="ECO:0000313" key="5">
    <source>
        <dbReference type="Proteomes" id="UP000186940"/>
    </source>
</evidence>
<evidence type="ECO:0000259" key="2">
    <source>
        <dbReference type="Pfam" id="PF00288"/>
    </source>
</evidence>
<evidence type="ECO:0000259" key="3">
    <source>
        <dbReference type="Pfam" id="PF08544"/>
    </source>
</evidence>
<dbReference type="SUPFAM" id="SSF54211">
    <property type="entry name" value="Ribosomal protein S5 domain 2-like"/>
    <property type="match status" value="1"/>
</dbReference>
<dbReference type="PANTHER" id="PTHR42282:SF1">
    <property type="entry name" value="PANTOATE KINASE"/>
    <property type="match status" value="1"/>
</dbReference>
<proteinExistence type="inferred from homology"/>
<keyword evidence="1" id="KW-0808">Transferase</keyword>
<accession>A0A1F2PAP6</accession>
<protein>
    <recommendedName>
        <fullName evidence="1">Pantoate kinase</fullName>
        <shortName evidence="1">PoK</shortName>
        <ecNumber evidence="1">2.7.1.169</ecNumber>
    </recommendedName>
</protein>
<comment type="caution">
    <text evidence="4">The sequence shown here is derived from an EMBL/GenBank/DDBJ whole genome shotgun (WGS) entry which is preliminary data.</text>
</comment>
<dbReference type="Pfam" id="PF00288">
    <property type="entry name" value="GHMP_kinases_N"/>
    <property type="match status" value="1"/>
</dbReference>
<dbReference type="GO" id="GO:0016301">
    <property type="term" value="F:kinase activity"/>
    <property type="evidence" value="ECO:0007669"/>
    <property type="project" value="UniProtKB-UniRule"/>
</dbReference>
<gene>
    <name evidence="4" type="ORF">SCAL_000754</name>
</gene>
<dbReference type="InterPro" id="IPR014721">
    <property type="entry name" value="Ribsml_uS5_D2-typ_fold_subgr"/>
</dbReference>
<comment type="catalytic activity">
    <reaction evidence="1">
        <text>(R)-pantoate + ATP = (R)-4-phosphopantoate + ADP + H(+)</text>
        <dbReference type="Rhea" id="RHEA:28246"/>
        <dbReference type="ChEBI" id="CHEBI:15378"/>
        <dbReference type="ChEBI" id="CHEBI:15980"/>
        <dbReference type="ChEBI" id="CHEBI:30616"/>
        <dbReference type="ChEBI" id="CHEBI:61294"/>
        <dbReference type="ChEBI" id="CHEBI:456216"/>
        <dbReference type="EC" id="2.7.1.169"/>
    </reaction>
</comment>
<dbReference type="InterPro" id="IPR020568">
    <property type="entry name" value="Ribosomal_Su5_D2-typ_SF"/>
</dbReference>
<dbReference type="Proteomes" id="UP000186940">
    <property type="component" value="Unassembled WGS sequence"/>
</dbReference>
<keyword evidence="1" id="KW-0067">ATP-binding</keyword>
<organism evidence="4 5">
    <name type="scientific">Candidatus Syntropharchaeum caldarium</name>
    <dbReference type="NCBI Taxonomy" id="1838285"/>
    <lineage>
        <taxon>Archaea</taxon>
        <taxon>Methanobacteriati</taxon>
        <taxon>Methanobacteriota</taxon>
        <taxon>Stenosarchaea group</taxon>
        <taxon>Methanomicrobia</taxon>
        <taxon>Methanosarcinales</taxon>
        <taxon>ANME-2 cluster</taxon>
        <taxon>Candidatus Syntropharchaeum</taxon>
    </lineage>
</organism>
<dbReference type="GO" id="GO:0005524">
    <property type="term" value="F:ATP binding"/>
    <property type="evidence" value="ECO:0007669"/>
    <property type="project" value="UniProtKB-KW"/>
</dbReference>
<evidence type="ECO:0000313" key="4">
    <source>
        <dbReference type="EMBL" id="OFV68114.1"/>
    </source>
</evidence>
<dbReference type="InterPro" id="IPR006204">
    <property type="entry name" value="GHMP_kinase_N_dom"/>
</dbReference>
<dbReference type="HAMAP" id="MF_02223">
    <property type="entry name" value="Pantoate_kinase"/>
    <property type="match status" value="1"/>
</dbReference>
<keyword evidence="5" id="KW-1185">Reference proteome</keyword>
<evidence type="ECO:0000256" key="1">
    <source>
        <dbReference type="HAMAP-Rule" id="MF_02223"/>
    </source>
</evidence>
<dbReference type="InterPro" id="IPR013750">
    <property type="entry name" value="GHMP_kinase_C_dom"/>
</dbReference>
<dbReference type="STRING" id="1838285.SCAL_000754"/>
<dbReference type="InterPro" id="IPR012043">
    <property type="entry name" value="PoK"/>
</dbReference>
<comment type="similarity">
    <text evidence="1">Belongs to the GHMP kinase family. PoK subfamily.</text>
</comment>
<keyword evidence="1 4" id="KW-0418">Kinase</keyword>
<keyword evidence="1" id="KW-0547">Nucleotide-binding</keyword>
<comment type="pathway">
    <text evidence="1">Cofactor biosynthesis; coenzyme A biosynthesis.</text>
</comment>
<dbReference type="UniPathway" id="UPA00241"/>